<dbReference type="EMBL" id="JAQIZT010000007">
    <property type="protein sequence ID" value="KAJ6990830.1"/>
    <property type="molecule type" value="Genomic_DNA"/>
</dbReference>
<dbReference type="AlphaFoldDB" id="A0AAD6QIE2"/>
<gene>
    <name evidence="1" type="ORF">NC653_019161</name>
</gene>
<name>A0AAD6QIE2_9ROSI</name>
<comment type="caution">
    <text evidence="1">The sequence shown here is derived from an EMBL/GenBank/DDBJ whole genome shotgun (WGS) entry which is preliminary data.</text>
</comment>
<evidence type="ECO:0000313" key="2">
    <source>
        <dbReference type="Proteomes" id="UP001164929"/>
    </source>
</evidence>
<dbReference type="Proteomes" id="UP001164929">
    <property type="component" value="Chromosome 7"/>
</dbReference>
<organism evidence="1 2">
    <name type="scientific">Populus alba x Populus x berolinensis</name>
    <dbReference type="NCBI Taxonomy" id="444605"/>
    <lineage>
        <taxon>Eukaryota</taxon>
        <taxon>Viridiplantae</taxon>
        <taxon>Streptophyta</taxon>
        <taxon>Embryophyta</taxon>
        <taxon>Tracheophyta</taxon>
        <taxon>Spermatophyta</taxon>
        <taxon>Magnoliopsida</taxon>
        <taxon>eudicotyledons</taxon>
        <taxon>Gunneridae</taxon>
        <taxon>Pentapetalae</taxon>
        <taxon>rosids</taxon>
        <taxon>fabids</taxon>
        <taxon>Malpighiales</taxon>
        <taxon>Salicaceae</taxon>
        <taxon>Saliceae</taxon>
        <taxon>Populus</taxon>
    </lineage>
</organism>
<reference evidence="1" key="1">
    <citation type="journal article" date="2023" name="Mol. Ecol. Resour.">
        <title>Chromosome-level genome assembly of a triploid poplar Populus alba 'Berolinensis'.</title>
        <authorList>
            <person name="Chen S."/>
            <person name="Yu Y."/>
            <person name="Wang X."/>
            <person name="Wang S."/>
            <person name="Zhang T."/>
            <person name="Zhou Y."/>
            <person name="He R."/>
            <person name="Meng N."/>
            <person name="Wang Y."/>
            <person name="Liu W."/>
            <person name="Liu Z."/>
            <person name="Liu J."/>
            <person name="Guo Q."/>
            <person name="Huang H."/>
            <person name="Sederoff R.R."/>
            <person name="Wang G."/>
            <person name="Qu G."/>
            <person name="Chen S."/>
        </authorList>
    </citation>
    <scope>NUCLEOTIDE SEQUENCE</scope>
    <source>
        <strain evidence="1">SC-2020</strain>
    </source>
</reference>
<evidence type="ECO:0000313" key="1">
    <source>
        <dbReference type="EMBL" id="KAJ6990830.1"/>
    </source>
</evidence>
<sequence>MLLVFTISRMVPVLVRTIGRHIAFRNKLQLSSLQNLVDSGFTMKRRIVGIGGSHSFG</sequence>
<protein>
    <submittedName>
        <fullName evidence="1">Uncharacterized protein</fullName>
    </submittedName>
</protein>
<accession>A0AAD6QIE2</accession>
<proteinExistence type="predicted"/>
<keyword evidence="2" id="KW-1185">Reference proteome</keyword>